<evidence type="ECO:0000313" key="11">
    <source>
        <dbReference type="EMBL" id="GMR38740.1"/>
    </source>
</evidence>
<keyword evidence="7" id="KW-0804">Transcription</keyword>
<dbReference type="FunFam" id="3.30.160.60:FF:000060">
    <property type="entry name" value="zinc finger protein 436"/>
    <property type="match status" value="1"/>
</dbReference>
<protein>
    <recommendedName>
        <fullName evidence="10">C2H2-type domain-containing protein</fullName>
    </recommendedName>
</protein>
<keyword evidence="3" id="KW-0677">Repeat</keyword>
<comment type="subcellular location">
    <subcellularLocation>
        <location evidence="1">Nucleus</location>
    </subcellularLocation>
</comment>
<sequence length="151" mass="16959">SETTTTGPFCCNKCSKTFETSKSLKNHELIHSGFTCAECGARVKSEDRLDKHFSEQHPGKYVRVREGDGTLECDVCEMAFDYPSALAEHMRSHTGEKPFSCAKCSATFALSRSLLVHRRSVHGDNPFECQECGESFARKIELAQHKKSHRN</sequence>
<proteinExistence type="predicted"/>
<evidence type="ECO:0000256" key="2">
    <source>
        <dbReference type="ARBA" id="ARBA00022723"/>
    </source>
</evidence>
<evidence type="ECO:0000256" key="6">
    <source>
        <dbReference type="ARBA" id="ARBA00023015"/>
    </source>
</evidence>
<keyword evidence="2" id="KW-0479">Metal-binding</keyword>
<gene>
    <name evidence="11" type="ORF">PMAYCL1PPCAC_08935</name>
</gene>
<dbReference type="PANTHER" id="PTHR24379:SF121">
    <property type="entry name" value="C2H2-TYPE DOMAIN-CONTAINING PROTEIN"/>
    <property type="match status" value="1"/>
</dbReference>
<dbReference type="FunFam" id="3.30.160.60:FF:000065">
    <property type="entry name" value="B-cell CLL/lymphoma 6, member B"/>
    <property type="match status" value="1"/>
</dbReference>
<feature type="domain" description="C2H2-type" evidence="10">
    <location>
        <begin position="9"/>
        <end position="33"/>
    </location>
</feature>
<evidence type="ECO:0000256" key="4">
    <source>
        <dbReference type="ARBA" id="ARBA00022771"/>
    </source>
</evidence>
<keyword evidence="8" id="KW-0539">Nucleus</keyword>
<dbReference type="PROSITE" id="PS00028">
    <property type="entry name" value="ZINC_FINGER_C2H2_1"/>
    <property type="match status" value="5"/>
</dbReference>
<evidence type="ECO:0000256" key="8">
    <source>
        <dbReference type="ARBA" id="ARBA00023242"/>
    </source>
</evidence>
<organism evidence="11 12">
    <name type="scientific">Pristionchus mayeri</name>
    <dbReference type="NCBI Taxonomy" id="1317129"/>
    <lineage>
        <taxon>Eukaryota</taxon>
        <taxon>Metazoa</taxon>
        <taxon>Ecdysozoa</taxon>
        <taxon>Nematoda</taxon>
        <taxon>Chromadorea</taxon>
        <taxon>Rhabditida</taxon>
        <taxon>Rhabditina</taxon>
        <taxon>Diplogasteromorpha</taxon>
        <taxon>Diplogasteroidea</taxon>
        <taxon>Neodiplogasteridae</taxon>
        <taxon>Pristionchus</taxon>
    </lineage>
</organism>
<reference evidence="12" key="1">
    <citation type="submission" date="2022-10" db="EMBL/GenBank/DDBJ databases">
        <title>Genome assembly of Pristionchus species.</title>
        <authorList>
            <person name="Yoshida K."/>
            <person name="Sommer R.J."/>
        </authorList>
    </citation>
    <scope>NUCLEOTIDE SEQUENCE [LARGE SCALE GENOMIC DNA]</scope>
    <source>
        <strain evidence="12">RS5460</strain>
    </source>
</reference>
<evidence type="ECO:0000313" key="12">
    <source>
        <dbReference type="Proteomes" id="UP001328107"/>
    </source>
</evidence>
<feature type="non-terminal residue" evidence="11">
    <location>
        <position position="1"/>
    </location>
</feature>
<keyword evidence="6" id="KW-0805">Transcription regulation</keyword>
<feature type="domain" description="C2H2-type" evidence="10">
    <location>
        <begin position="127"/>
        <end position="151"/>
    </location>
</feature>
<dbReference type="SUPFAM" id="SSF57667">
    <property type="entry name" value="beta-beta-alpha zinc fingers"/>
    <property type="match status" value="3"/>
</dbReference>
<feature type="domain" description="C2H2-type" evidence="10">
    <location>
        <begin position="99"/>
        <end position="126"/>
    </location>
</feature>
<dbReference type="GO" id="GO:0008270">
    <property type="term" value="F:zinc ion binding"/>
    <property type="evidence" value="ECO:0007669"/>
    <property type="project" value="UniProtKB-KW"/>
</dbReference>
<dbReference type="InterPro" id="IPR036236">
    <property type="entry name" value="Znf_C2H2_sf"/>
</dbReference>
<keyword evidence="12" id="KW-1185">Reference proteome</keyword>
<dbReference type="GO" id="GO:0005634">
    <property type="term" value="C:nucleus"/>
    <property type="evidence" value="ECO:0007669"/>
    <property type="project" value="UniProtKB-SubCell"/>
</dbReference>
<dbReference type="Gene3D" id="3.30.160.60">
    <property type="entry name" value="Classic Zinc Finger"/>
    <property type="match status" value="4"/>
</dbReference>
<evidence type="ECO:0000256" key="9">
    <source>
        <dbReference type="PROSITE-ProRule" id="PRU00042"/>
    </source>
</evidence>
<dbReference type="AlphaFoldDB" id="A0AAN4ZJE0"/>
<dbReference type="PANTHER" id="PTHR24379">
    <property type="entry name" value="KRAB AND ZINC FINGER DOMAIN-CONTAINING"/>
    <property type="match status" value="1"/>
</dbReference>
<accession>A0AAN4ZJE0</accession>
<feature type="domain" description="C2H2-type" evidence="10">
    <location>
        <begin position="71"/>
        <end position="98"/>
    </location>
</feature>
<name>A0AAN4ZJE0_9BILA</name>
<dbReference type="EMBL" id="BTRK01000002">
    <property type="protein sequence ID" value="GMR38740.1"/>
    <property type="molecule type" value="Genomic_DNA"/>
</dbReference>
<evidence type="ECO:0000256" key="3">
    <source>
        <dbReference type="ARBA" id="ARBA00022737"/>
    </source>
</evidence>
<evidence type="ECO:0000256" key="1">
    <source>
        <dbReference type="ARBA" id="ARBA00004123"/>
    </source>
</evidence>
<dbReference type="InterPro" id="IPR013087">
    <property type="entry name" value="Znf_C2H2_type"/>
</dbReference>
<dbReference type="SMART" id="SM00355">
    <property type="entry name" value="ZnF_C2H2"/>
    <property type="match status" value="5"/>
</dbReference>
<keyword evidence="4 9" id="KW-0863">Zinc-finger</keyword>
<dbReference type="PROSITE" id="PS50157">
    <property type="entry name" value="ZINC_FINGER_C2H2_2"/>
    <property type="match status" value="5"/>
</dbReference>
<evidence type="ECO:0000256" key="5">
    <source>
        <dbReference type="ARBA" id="ARBA00022833"/>
    </source>
</evidence>
<evidence type="ECO:0000256" key="7">
    <source>
        <dbReference type="ARBA" id="ARBA00023163"/>
    </source>
</evidence>
<keyword evidence="5" id="KW-0862">Zinc</keyword>
<dbReference type="FunFam" id="3.30.160.60:FF:002343">
    <property type="entry name" value="Zinc finger protein 33A"/>
    <property type="match status" value="1"/>
</dbReference>
<evidence type="ECO:0000259" key="10">
    <source>
        <dbReference type="PROSITE" id="PS50157"/>
    </source>
</evidence>
<comment type="caution">
    <text evidence="11">The sequence shown here is derived from an EMBL/GenBank/DDBJ whole genome shotgun (WGS) entry which is preliminary data.</text>
</comment>
<feature type="non-terminal residue" evidence="11">
    <location>
        <position position="151"/>
    </location>
</feature>
<dbReference type="Proteomes" id="UP001328107">
    <property type="component" value="Unassembled WGS sequence"/>
</dbReference>
<feature type="domain" description="C2H2-type" evidence="10">
    <location>
        <begin position="34"/>
        <end position="62"/>
    </location>
</feature>
<dbReference type="Pfam" id="PF00096">
    <property type="entry name" value="zf-C2H2"/>
    <property type="match status" value="3"/>
</dbReference>